<evidence type="ECO:0000313" key="1">
    <source>
        <dbReference type="EMBL" id="KZV78518.1"/>
    </source>
</evidence>
<proteinExistence type="predicted"/>
<name>A0A165DXN7_EXIGL</name>
<gene>
    <name evidence="2" type="ORF">EXIGLDRAFT_753218</name>
    <name evidence="1" type="ORF">EXIGLDRAFT_847458</name>
</gene>
<dbReference type="InterPro" id="IPR032675">
    <property type="entry name" value="LRR_dom_sf"/>
</dbReference>
<evidence type="ECO:0000313" key="2">
    <source>
        <dbReference type="EMBL" id="KZV85605.1"/>
    </source>
</evidence>
<dbReference type="AlphaFoldDB" id="A0A165DXN7"/>
<dbReference type="OrthoDB" id="3299717at2759"/>
<dbReference type="EMBL" id="KV426182">
    <property type="protein sequence ID" value="KZV85605.1"/>
    <property type="molecule type" value="Genomic_DNA"/>
</dbReference>
<sequence>MRLPVELLGRIFRECEDTDLRCAARANTVANVEAERVLYESLAFEHVVPLLRLRLALKRSADTRRTRRLRTIRRLVIRLDNLTPAFDMYRQTYGSLFFLCRKAMLREVAYFIAGCPCLSSLELHVPMLPGASEPLDPRLLLTATFELETLDLDLPYTHSLAAFLMMQSRSLKNLKLIPPVRPMLPFVPTPHLPRLQRLDTVEELSTLWPCVRSLRVASIFTDVLGLIPRAGPQLSKLTDLHVLRINALTSPNTVFGVASYLPMLRGLTIDVSSQPNTARDTPWDDDSWAVAFSRMNALVNFRLRLKQLRRRAHPWDARKKPALEKWHSGCPTLRHVAFPGEQDHWSWNSHRQIWREPTA</sequence>
<protein>
    <submittedName>
        <fullName evidence="2">Uncharacterized protein</fullName>
    </submittedName>
</protein>
<keyword evidence="3" id="KW-1185">Reference proteome</keyword>
<dbReference type="EMBL" id="KV426863">
    <property type="protein sequence ID" value="KZV78518.1"/>
    <property type="molecule type" value="Genomic_DNA"/>
</dbReference>
<accession>A0A165DXN7</accession>
<organism evidence="2 3">
    <name type="scientific">Exidia glandulosa HHB12029</name>
    <dbReference type="NCBI Taxonomy" id="1314781"/>
    <lineage>
        <taxon>Eukaryota</taxon>
        <taxon>Fungi</taxon>
        <taxon>Dikarya</taxon>
        <taxon>Basidiomycota</taxon>
        <taxon>Agaricomycotina</taxon>
        <taxon>Agaricomycetes</taxon>
        <taxon>Auriculariales</taxon>
        <taxon>Exidiaceae</taxon>
        <taxon>Exidia</taxon>
    </lineage>
</organism>
<evidence type="ECO:0000313" key="3">
    <source>
        <dbReference type="Proteomes" id="UP000077266"/>
    </source>
</evidence>
<dbReference type="Gene3D" id="3.80.10.10">
    <property type="entry name" value="Ribonuclease Inhibitor"/>
    <property type="match status" value="1"/>
</dbReference>
<reference evidence="2 3" key="1">
    <citation type="journal article" date="2016" name="Mol. Biol. Evol.">
        <title>Comparative Genomics of Early-Diverging Mushroom-Forming Fungi Provides Insights into the Origins of Lignocellulose Decay Capabilities.</title>
        <authorList>
            <person name="Nagy L.G."/>
            <person name="Riley R."/>
            <person name="Tritt A."/>
            <person name="Adam C."/>
            <person name="Daum C."/>
            <person name="Floudas D."/>
            <person name="Sun H."/>
            <person name="Yadav J.S."/>
            <person name="Pangilinan J."/>
            <person name="Larsson K.H."/>
            <person name="Matsuura K."/>
            <person name="Barry K."/>
            <person name="Labutti K."/>
            <person name="Kuo R."/>
            <person name="Ohm R.A."/>
            <person name="Bhattacharya S.S."/>
            <person name="Shirouzu T."/>
            <person name="Yoshinaga Y."/>
            <person name="Martin F.M."/>
            <person name="Grigoriev I.V."/>
            <person name="Hibbett D.S."/>
        </authorList>
    </citation>
    <scope>NUCLEOTIDE SEQUENCE [LARGE SCALE GENOMIC DNA]</scope>
    <source>
        <strain evidence="2 3">HHB12029</strain>
    </source>
</reference>
<dbReference type="Proteomes" id="UP000077266">
    <property type="component" value="Unassembled WGS sequence"/>
</dbReference>